<dbReference type="InParanoid" id="K0KNF1"/>
<sequence>MSLSRATLEQKIEVLDWYYSNGTKSQLYTVKYFQDLNLFSITKSSFNRWLKHEDELRESYKKVKYNDSSQYKVAPVFQNELIYKCLEFWYEQNIWFNKNFTERELISQYKKFGELIGITKDLNKSNGWCYHFKQKHQKRKDVLIDYVNLKLNFANCFTSLSAERNSFKKSLENIEPQDIFQYEELLINDGNNLNNSSWNFHVGVLINYKNSRKFDPIVVNSSHDVEGPGYYQSSLGKISNEIFLDWLTQINNKLDKKIYIMLSLKFEHVLSLEKFDKIGIIWFNPNLQTQLNYLGYGRQQSIEYQPFYLGIGQLIKMLIKIKIWQIYSQSLEIRITSQQIYQIIQWSLDRLVKDYKNLVISCFEHSGLLPWFNEELKYSKPVIEPKILDKFIEYYNKFNNDPISKFKPSIQQLNQILFPIHDQLINKFYTDVEIIALMKLKLKDFEYKSYKTNTPLVNPQELIKINKFINEDLRNFFNKYGNKYHKFNKSSLKFNEFLNEFLQDEDDYNNV</sequence>
<name>K0KNF1_WICCF</name>
<evidence type="ECO:0008006" key="3">
    <source>
        <dbReference type="Google" id="ProtNLM"/>
    </source>
</evidence>
<keyword evidence="2" id="KW-1185">Reference proteome</keyword>
<dbReference type="EMBL" id="CAIF01000057">
    <property type="protein sequence ID" value="CCH42919.1"/>
    <property type="molecule type" value="Genomic_DNA"/>
</dbReference>
<organism evidence="1 2">
    <name type="scientific">Wickerhamomyces ciferrii (strain ATCC 14091 / BCRC 22168 / CBS 111 / JCM 3599 / NBRC 0793 / NRRL Y-1031 F-60-10)</name>
    <name type="common">Yeast</name>
    <name type="synonym">Pichia ciferrii</name>
    <dbReference type="NCBI Taxonomy" id="1206466"/>
    <lineage>
        <taxon>Eukaryota</taxon>
        <taxon>Fungi</taxon>
        <taxon>Dikarya</taxon>
        <taxon>Ascomycota</taxon>
        <taxon>Saccharomycotina</taxon>
        <taxon>Saccharomycetes</taxon>
        <taxon>Phaffomycetales</taxon>
        <taxon>Wickerhamomycetaceae</taxon>
        <taxon>Wickerhamomyces</taxon>
    </lineage>
</organism>
<reference evidence="1 2" key="1">
    <citation type="journal article" date="2012" name="Eukaryot. Cell">
        <title>Draft genome sequence of Wickerhamomyces ciferrii NRRL Y-1031 F-60-10.</title>
        <authorList>
            <person name="Schneider J."/>
            <person name="Andrea H."/>
            <person name="Blom J."/>
            <person name="Jaenicke S."/>
            <person name="Ruckert C."/>
            <person name="Schorsch C."/>
            <person name="Szczepanowski R."/>
            <person name="Farwick M."/>
            <person name="Goesmann A."/>
            <person name="Puhler A."/>
            <person name="Schaffer S."/>
            <person name="Tauch A."/>
            <person name="Kohler T."/>
            <person name="Brinkrolf K."/>
        </authorList>
    </citation>
    <scope>NUCLEOTIDE SEQUENCE [LARGE SCALE GENOMIC DNA]</scope>
    <source>
        <strain evidence="2">ATCC 14091 / BCRC 22168 / CBS 111 / JCM 3599 / NBRC 0793 / NRRL Y-1031 F-60-10</strain>
    </source>
</reference>
<accession>K0KNF1</accession>
<dbReference type="Proteomes" id="UP000009328">
    <property type="component" value="Unassembled WGS sequence"/>
</dbReference>
<protein>
    <recommendedName>
        <fullName evidence="3">HTH CENPB-type domain-containing protein</fullName>
    </recommendedName>
</protein>
<gene>
    <name evidence="1" type="ORF">BN7_2465</name>
</gene>
<evidence type="ECO:0000313" key="2">
    <source>
        <dbReference type="Proteomes" id="UP000009328"/>
    </source>
</evidence>
<comment type="caution">
    <text evidence="1">The sequence shown here is derived from an EMBL/GenBank/DDBJ whole genome shotgun (WGS) entry which is preliminary data.</text>
</comment>
<dbReference type="eggNOG" id="ENOG502SRD4">
    <property type="taxonomic scope" value="Eukaryota"/>
</dbReference>
<dbReference type="HOGENOM" id="CLU_533407_0_0_1"/>
<proteinExistence type="predicted"/>
<dbReference type="STRING" id="1206466.K0KNF1"/>
<dbReference type="AlphaFoldDB" id="K0KNF1"/>
<evidence type="ECO:0000313" key="1">
    <source>
        <dbReference type="EMBL" id="CCH42919.1"/>
    </source>
</evidence>